<evidence type="ECO:0000256" key="2">
    <source>
        <dbReference type="ARBA" id="ARBA00023125"/>
    </source>
</evidence>
<evidence type="ECO:0000313" key="5">
    <source>
        <dbReference type="EMBL" id="NVK77142.1"/>
    </source>
</evidence>
<keyword evidence="2" id="KW-0238">DNA-binding</keyword>
<dbReference type="PROSITE" id="PS01117">
    <property type="entry name" value="HTH_MARR_1"/>
    <property type="match status" value="1"/>
</dbReference>
<dbReference type="InterPro" id="IPR023187">
    <property type="entry name" value="Tscrpt_reg_MarR-type_CS"/>
</dbReference>
<reference evidence="5 6" key="1">
    <citation type="submission" date="2020-04" db="EMBL/GenBank/DDBJ databases">
        <title>Draft Genome Sequence of Streptomyces morookaense DSM 40503, an 8-azaguanine-producing strain.</title>
        <authorList>
            <person name="Qi J."/>
            <person name="Gao J.-M."/>
        </authorList>
    </citation>
    <scope>NUCLEOTIDE SEQUENCE [LARGE SCALE GENOMIC DNA]</scope>
    <source>
        <strain evidence="5 6">DSM 40503</strain>
    </source>
</reference>
<keyword evidence="3" id="KW-0804">Transcription</keyword>
<gene>
    <name evidence="5" type="ORF">HG542_05650</name>
</gene>
<organism evidence="5 6">
    <name type="scientific">Streptomyces morookaense</name>
    <name type="common">Streptoverticillium morookaense</name>
    <dbReference type="NCBI Taxonomy" id="1970"/>
    <lineage>
        <taxon>Bacteria</taxon>
        <taxon>Bacillati</taxon>
        <taxon>Actinomycetota</taxon>
        <taxon>Actinomycetes</taxon>
        <taxon>Kitasatosporales</taxon>
        <taxon>Streptomycetaceae</taxon>
        <taxon>Streptomyces</taxon>
    </lineage>
</organism>
<dbReference type="PANTHER" id="PTHR33164:SF57">
    <property type="entry name" value="MARR-FAMILY TRANSCRIPTIONAL REGULATOR"/>
    <property type="match status" value="1"/>
</dbReference>
<dbReference type="Proteomes" id="UP000587462">
    <property type="component" value="Unassembled WGS sequence"/>
</dbReference>
<keyword evidence="6" id="KW-1185">Reference proteome</keyword>
<dbReference type="EMBL" id="JABBXF010000010">
    <property type="protein sequence ID" value="NVK77142.1"/>
    <property type="molecule type" value="Genomic_DNA"/>
</dbReference>
<comment type="caution">
    <text evidence="5">The sequence shown here is derived from an EMBL/GenBank/DDBJ whole genome shotgun (WGS) entry which is preliminary data.</text>
</comment>
<dbReference type="PROSITE" id="PS50995">
    <property type="entry name" value="HTH_MARR_2"/>
    <property type="match status" value="1"/>
</dbReference>
<evidence type="ECO:0000259" key="4">
    <source>
        <dbReference type="PROSITE" id="PS50995"/>
    </source>
</evidence>
<dbReference type="GO" id="GO:0003700">
    <property type="term" value="F:DNA-binding transcription factor activity"/>
    <property type="evidence" value="ECO:0007669"/>
    <property type="project" value="InterPro"/>
</dbReference>
<dbReference type="InterPro" id="IPR039422">
    <property type="entry name" value="MarR/SlyA-like"/>
</dbReference>
<dbReference type="InterPro" id="IPR000835">
    <property type="entry name" value="HTH_MarR-typ"/>
</dbReference>
<name>A0A7Y7B1D8_STRMO</name>
<dbReference type="AlphaFoldDB" id="A0A7Y7B1D8"/>
<dbReference type="PANTHER" id="PTHR33164">
    <property type="entry name" value="TRANSCRIPTIONAL REGULATOR, MARR FAMILY"/>
    <property type="match status" value="1"/>
</dbReference>
<evidence type="ECO:0000256" key="1">
    <source>
        <dbReference type="ARBA" id="ARBA00023015"/>
    </source>
</evidence>
<dbReference type="Pfam" id="PF12802">
    <property type="entry name" value="MarR_2"/>
    <property type="match status" value="1"/>
</dbReference>
<dbReference type="SUPFAM" id="SSF46785">
    <property type="entry name" value="Winged helix' DNA-binding domain"/>
    <property type="match status" value="1"/>
</dbReference>
<evidence type="ECO:0000313" key="6">
    <source>
        <dbReference type="Proteomes" id="UP000587462"/>
    </source>
</evidence>
<dbReference type="RefSeq" id="WP_171078938.1">
    <property type="nucleotide sequence ID" value="NZ_BNBU01000002.1"/>
</dbReference>
<dbReference type="Gene3D" id="1.10.10.10">
    <property type="entry name" value="Winged helix-like DNA-binding domain superfamily/Winged helix DNA-binding domain"/>
    <property type="match status" value="1"/>
</dbReference>
<dbReference type="InterPro" id="IPR036388">
    <property type="entry name" value="WH-like_DNA-bd_sf"/>
</dbReference>
<accession>A0A7Y7B1D8</accession>
<proteinExistence type="predicted"/>
<sequence length="140" mass="15852">MPGRDVTLGTIQRELTAFARRARHKAAQIHPDLSLVTYSMLDHMQASGGCRGIDLAEHFLLDKSTVSRQTAVLERLGLIVRAADPADRRGQILRPSAAGLRLLEEAHRQRRETFEERLADWGDEDLERFAGYLRRYNAEG</sequence>
<dbReference type="GO" id="GO:0006950">
    <property type="term" value="P:response to stress"/>
    <property type="evidence" value="ECO:0007669"/>
    <property type="project" value="TreeGrafter"/>
</dbReference>
<protein>
    <submittedName>
        <fullName evidence="5">Winged helix-turn-helix transcriptional regulator</fullName>
    </submittedName>
</protein>
<evidence type="ECO:0000256" key="3">
    <source>
        <dbReference type="ARBA" id="ARBA00023163"/>
    </source>
</evidence>
<keyword evidence="1" id="KW-0805">Transcription regulation</keyword>
<dbReference type="InterPro" id="IPR036390">
    <property type="entry name" value="WH_DNA-bd_sf"/>
</dbReference>
<dbReference type="GO" id="GO:0003677">
    <property type="term" value="F:DNA binding"/>
    <property type="evidence" value="ECO:0007669"/>
    <property type="project" value="UniProtKB-KW"/>
</dbReference>
<feature type="domain" description="HTH marR-type" evidence="4">
    <location>
        <begin position="8"/>
        <end position="138"/>
    </location>
</feature>
<dbReference type="SMART" id="SM00347">
    <property type="entry name" value="HTH_MARR"/>
    <property type="match status" value="1"/>
</dbReference>